<feature type="compositionally biased region" description="Acidic residues" evidence="1">
    <location>
        <begin position="595"/>
        <end position="608"/>
    </location>
</feature>
<keyword evidence="4" id="KW-1185">Reference proteome</keyword>
<comment type="caution">
    <text evidence="3">The sequence shown here is derived from an EMBL/GenBank/DDBJ whole genome shotgun (WGS) entry which is preliminary data.</text>
</comment>
<dbReference type="PROSITE" id="PS51299">
    <property type="entry name" value="HTH_APSES"/>
    <property type="match status" value="1"/>
</dbReference>
<accession>A0AAN6MTS0</accession>
<feature type="region of interest" description="Disordered" evidence="1">
    <location>
        <begin position="565"/>
        <end position="625"/>
    </location>
</feature>
<feature type="region of interest" description="Disordered" evidence="1">
    <location>
        <begin position="360"/>
        <end position="506"/>
    </location>
</feature>
<feature type="compositionally biased region" description="Polar residues" evidence="1">
    <location>
        <begin position="377"/>
        <end position="390"/>
    </location>
</feature>
<protein>
    <recommendedName>
        <fullName evidence="2">HTH APSES-type domain-containing protein</fullName>
    </recommendedName>
</protein>
<reference evidence="3" key="1">
    <citation type="journal article" date="2023" name="Mol. Phylogenet. Evol.">
        <title>Genome-scale phylogeny and comparative genomics of the fungal order Sordariales.</title>
        <authorList>
            <person name="Hensen N."/>
            <person name="Bonometti L."/>
            <person name="Westerberg I."/>
            <person name="Brannstrom I.O."/>
            <person name="Guillou S."/>
            <person name="Cros-Aarteil S."/>
            <person name="Calhoun S."/>
            <person name="Haridas S."/>
            <person name="Kuo A."/>
            <person name="Mondo S."/>
            <person name="Pangilinan J."/>
            <person name="Riley R."/>
            <person name="LaButti K."/>
            <person name="Andreopoulos B."/>
            <person name="Lipzen A."/>
            <person name="Chen C."/>
            <person name="Yan M."/>
            <person name="Daum C."/>
            <person name="Ng V."/>
            <person name="Clum A."/>
            <person name="Steindorff A."/>
            <person name="Ohm R.A."/>
            <person name="Martin F."/>
            <person name="Silar P."/>
            <person name="Natvig D.O."/>
            <person name="Lalanne C."/>
            <person name="Gautier V."/>
            <person name="Ament-Velasquez S.L."/>
            <person name="Kruys A."/>
            <person name="Hutchinson M.I."/>
            <person name="Powell A.J."/>
            <person name="Barry K."/>
            <person name="Miller A.N."/>
            <person name="Grigoriev I.V."/>
            <person name="Debuchy R."/>
            <person name="Gladieux P."/>
            <person name="Hiltunen Thoren M."/>
            <person name="Johannesson H."/>
        </authorList>
    </citation>
    <scope>NUCLEOTIDE SEQUENCE</scope>
    <source>
        <strain evidence="3">CBS 103.79</strain>
    </source>
</reference>
<dbReference type="SUPFAM" id="SSF54616">
    <property type="entry name" value="DNA-binding domain of Mlu1-box binding protein MBP1"/>
    <property type="match status" value="1"/>
</dbReference>
<feature type="compositionally biased region" description="Polar residues" evidence="1">
    <location>
        <begin position="420"/>
        <end position="431"/>
    </location>
</feature>
<evidence type="ECO:0000313" key="4">
    <source>
        <dbReference type="Proteomes" id="UP001303889"/>
    </source>
</evidence>
<feature type="region of interest" description="Disordered" evidence="1">
    <location>
        <begin position="207"/>
        <end position="234"/>
    </location>
</feature>
<name>A0AAN6MTS0_9PEZI</name>
<dbReference type="GO" id="GO:0030907">
    <property type="term" value="C:MBF transcription complex"/>
    <property type="evidence" value="ECO:0007669"/>
    <property type="project" value="TreeGrafter"/>
</dbReference>
<dbReference type="GO" id="GO:0033309">
    <property type="term" value="C:SBF transcription complex"/>
    <property type="evidence" value="ECO:0007669"/>
    <property type="project" value="TreeGrafter"/>
</dbReference>
<dbReference type="PANTHER" id="PTHR43828:SF5">
    <property type="entry name" value="TRANSCRIPTIONAL REPRESSOR XBP1"/>
    <property type="match status" value="1"/>
</dbReference>
<dbReference type="Proteomes" id="UP001303889">
    <property type="component" value="Unassembled WGS sequence"/>
</dbReference>
<dbReference type="EMBL" id="MU855330">
    <property type="protein sequence ID" value="KAK3906311.1"/>
    <property type="molecule type" value="Genomic_DNA"/>
</dbReference>
<evidence type="ECO:0000259" key="2">
    <source>
        <dbReference type="PROSITE" id="PS51299"/>
    </source>
</evidence>
<feature type="domain" description="HTH APSES-type" evidence="2">
    <location>
        <begin position="61"/>
        <end position="179"/>
    </location>
</feature>
<dbReference type="InterPro" id="IPR003163">
    <property type="entry name" value="Tscrpt_reg_HTH_APSES-type"/>
</dbReference>
<feature type="compositionally biased region" description="Basic and acidic residues" evidence="1">
    <location>
        <begin position="405"/>
        <end position="415"/>
    </location>
</feature>
<feature type="compositionally biased region" description="Polar residues" evidence="1">
    <location>
        <begin position="468"/>
        <end position="499"/>
    </location>
</feature>
<dbReference type="InterPro" id="IPR051642">
    <property type="entry name" value="SWI6-like"/>
</dbReference>
<evidence type="ECO:0000256" key="1">
    <source>
        <dbReference type="SAM" id="MobiDB-lite"/>
    </source>
</evidence>
<dbReference type="InterPro" id="IPR036887">
    <property type="entry name" value="HTH_APSES_sf"/>
</dbReference>
<evidence type="ECO:0000313" key="3">
    <source>
        <dbReference type="EMBL" id="KAK3906311.1"/>
    </source>
</evidence>
<proteinExistence type="predicted"/>
<dbReference type="Gene3D" id="3.10.260.10">
    <property type="entry name" value="Transcription regulator HTH, APSES-type DNA-binding domain"/>
    <property type="match status" value="1"/>
</dbReference>
<organism evidence="3 4">
    <name type="scientific">Staphylotrichum tortipilum</name>
    <dbReference type="NCBI Taxonomy" id="2831512"/>
    <lineage>
        <taxon>Eukaryota</taxon>
        <taxon>Fungi</taxon>
        <taxon>Dikarya</taxon>
        <taxon>Ascomycota</taxon>
        <taxon>Pezizomycotina</taxon>
        <taxon>Sordariomycetes</taxon>
        <taxon>Sordariomycetidae</taxon>
        <taxon>Sordariales</taxon>
        <taxon>Chaetomiaceae</taxon>
        <taxon>Staphylotrichum</taxon>
    </lineage>
</organism>
<dbReference type="GO" id="GO:0000981">
    <property type="term" value="F:DNA-binding transcription factor activity, RNA polymerase II-specific"/>
    <property type="evidence" value="ECO:0007669"/>
    <property type="project" value="UniProtKB-ARBA"/>
</dbReference>
<dbReference type="PANTHER" id="PTHR43828">
    <property type="entry name" value="ASPARAGINASE"/>
    <property type="match status" value="1"/>
</dbReference>
<sequence>MAEHAKSSSSGSRCRAKGVINYPPFEVLEEPALREVHRFQVRPFGSIQQTCERIPYNSGKKDFFSKTGREGFEAFHYEFKVPGDDAIYRVMWDYNVGLVRMTSFFKCRGYSKTTPAKMLNLNPGLKDITYSITGGSIKAQGYWMPFECAKAICATFCYKISGALIPLFGPDFPFECIPEKAPGHGRMTINPDIVARAKNEAAALFQLPPTLPSPRPSRSVSPLPSRRAARVPERDYHSDYDRRLLLSPYTDTDVDYHPPAPDPYGRGEYAPMPVALMPTSRPAMGTGPGPAGVAAPTPQHSPGWTAVNHSPHAPLPPHSHIPPPHHRRAASHLHEELLSLSVSTTANPWLSALPRSGPSRWPAAGSPLHPRSHHQGYRTSPPGQQRTTSPDWGPVTLPPLRMLKRPFEQVNRARPDSASALPNPNLDNTTNIPPPDDHDPAYDACSSRATSASPSPLKAPPPTPIRQGGTTTPIRQGGPNSNHPSAGANTSPLATTQQGLPPRRRESERNAAITLLHLHQREGSGQGLNQYRGQPTPLYASITGGRSSGQTEGGVEMEVKVERAQEVGGSGEGETVRRASPGVIHVALSPLGGEADGEGEEEEEEEEEGVRAGRGGGVKRRRVLG</sequence>
<reference evidence="3" key="2">
    <citation type="submission" date="2023-05" db="EMBL/GenBank/DDBJ databases">
        <authorList>
            <consortium name="Lawrence Berkeley National Laboratory"/>
            <person name="Steindorff A."/>
            <person name="Hensen N."/>
            <person name="Bonometti L."/>
            <person name="Westerberg I."/>
            <person name="Brannstrom I.O."/>
            <person name="Guillou S."/>
            <person name="Cros-Aarteil S."/>
            <person name="Calhoun S."/>
            <person name="Haridas S."/>
            <person name="Kuo A."/>
            <person name="Mondo S."/>
            <person name="Pangilinan J."/>
            <person name="Riley R."/>
            <person name="Labutti K."/>
            <person name="Andreopoulos B."/>
            <person name="Lipzen A."/>
            <person name="Chen C."/>
            <person name="Yanf M."/>
            <person name="Daum C."/>
            <person name="Ng V."/>
            <person name="Clum A."/>
            <person name="Ohm R."/>
            <person name="Martin F."/>
            <person name="Silar P."/>
            <person name="Natvig D."/>
            <person name="Lalanne C."/>
            <person name="Gautier V."/>
            <person name="Ament-Velasquez S.L."/>
            <person name="Kruys A."/>
            <person name="Hutchinson M.I."/>
            <person name="Powell A.J."/>
            <person name="Barry K."/>
            <person name="Miller A.N."/>
            <person name="Grigoriev I.V."/>
            <person name="Debuchy R."/>
            <person name="Gladieux P."/>
            <person name="Thoren M.H."/>
            <person name="Johannesson H."/>
        </authorList>
    </citation>
    <scope>NUCLEOTIDE SEQUENCE</scope>
    <source>
        <strain evidence="3">CBS 103.79</strain>
    </source>
</reference>
<dbReference type="GO" id="GO:0003677">
    <property type="term" value="F:DNA binding"/>
    <property type="evidence" value="ECO:0007669"/>
    <property type="project" value="InterPro"/>
</dbReference>
<dbReference type="AlphaFoldDB" id="A0AAN6MTS0"/>
<gene>
    <name evidence="3" type="ORF">C8A05DRAFT_29814</name>
</gene>
<feature type="compositionally biased region" description="Low complexity" evidence="1">
    <location>
        <begin position="216"/>
        <end position="226"/>
    </location>
</feature>